<proteinExistence type="predicted"/>
<comment type="caution">
    <text evidence="1">The sequence shown here is derived from an EMBL/GenBank/DDBJ whole genome shotgun (WGS) entry which is preliminary data.</text>
</comment>
<name>A0A0M1P404_9BACL</name>
<dbReference type="PATRIC" id="fig|1705565.3.peg.3108"/>
<keyword evidence="2" id="KW-1185">Reference proteome</keyword>
<dbReference type="RefSeq" id="WP_054401683.1">
    <property type="nucleotide sequence ID" value="NZ_LIUT01000001.1"/>
</dbReference>
<protein>
    <submittedName>
        <fullName evidence="1">Uncharacterized protein</fullName>
    </submittedName>
</protein>
<dbReference type="EMBL" id="LIUT01000001">
    <property type="protein sequence ID" value="KOR88769.1"/>
    <property type="molecule type" value="Genomic_DNA"/>
</dbReference>
<accession>A0A0M1P404</accession>
<dbReference type="InterPro" id="IPR029055">
    <property type="entry name" value="Ntn_hydrolases_N"/>
</dbReference>
<reference evidence="2" key="1">
    <citation type="submission" date="2015-08" db="EMBL/GenBank/DDBJ databases">
        <title>Genome sequencing project for genomic taxonomy and phylogenomics of Bacillus-like bacteria.</title>
        <authorList>
            <person name="Liu B."/>
            <person name="Wang J."/>
            <person name="Zhu Y."/>
            <person name="Liu G."/>
            <person name="Chen Q."/>
            <person name="Chen Z."/>
            <person name="Lan J."/>
            <person name="Che J."/>
            <person name="Ge C."/>
            <person name="Shi H."/>
            <person name="Pan Z."/>
            <person name="Liu X."/>
        </authorList>
    </citation>
    <scope>NUCLEOTIDE SEQUENCE [LARGE SCALE GENOMIC DNA]</scope>
    <source>
        <strain evidence="2">FJAT-22460</strain>
    </source>
</reference>
<dbReference type="Gene3D" id="3.60.20.10">
    <property type="entry name" value="Glutamine Phosphoribosylpyrophosphate, subunit 1, domain 1"/>
    <property type="match status" value="1"/>
</dbReference>
<evidence type="ECO:0000313" key="2">
    <source>
        <dbReference type="Proteomes" id="UP000036932"/>
    </source>
</evidence>
<dbReference type="SUPFAM" id="SSF56235">
    <property type="entry name" value="N-terminal nucleophile aminohydrolases (Ntn hydrolases)"/>
    <property type="match status" value="1"/>
</dbReference>
<dbReference type="AlphaFoldDB" id="A0A0M1P404"/>
<dbReference type="Proteomes" id="UP000036932">
    <property type="component" value="Unassembled WGS sequence"/>
</dbReference>
<evidence type="ECO:0000313" key="1">
    <source>
        <dbReference type="EMBL" id="KOR88769.1"/>
    </source>
</evidence>
<sequence length="184" mass="20102">MTCIVGLVDDGKVYIGGDSAGVAGLSLTIRADEKAFRKGEFIMGFTSSFRMGQLLRYKLDIPYHKPELDTYEYMVTEFVEAVRRCLKDGGYSRNDSGEESGGTFLVGYRGELFMIENDFQVGRPAAVYDAVGCGSEIAKGSLFSSGRLTDLSPVERIRDALRAAEQFSAGVRGPFVIVSTDCNE</sequence>
<organism evidence="1 2">
    <name type="scientific">Paenibacillus solani</name>
    <dbReference type="NCBI Taxonomy" id="1705565"/>
    <lineage>
        <taxon>Bacteria</taxon>
        <taxon>Bacillati</taxon>
        <taxon>Bacillota</taxon>
        <taxon>Bacilli</taxon>
        <taxon>Bacillales</taxon>
        <taxon>Paenibacillaceae</taxon>
        <taxon>Paenibacillus</taxon>
    </lineage>
</organism>
<dbReference type="OrthoDB" id="8354941at2"/>
<gene>
    <name evidence="1" type="ORF">AM231_06050</name>
</gene>